<evidence type="ECO:0000256" key="1">
    <source>
        <dbReference type="SAM" id="Coils"/>
    </source>
</evidence>
<dbReference type="Proteomes" id="UP000614601">
    <property type="component" value="Unassembled WGS sequence"/>
</dbReference>
<reference evidence="4" key="1">
    <citation type="submission" date="2020-09" db="EMBL/GenBank/DDBJ databases">
        <authorList>
            <person name="Kikuchi T."/>
        </authorList>
    </citation>
    <scope>NUCLEOTIDE SEQUENCE</scope>
    <source>
        <strain evidence="4">SH1</strain>
    </source>
</reference>
<feature type="domain" description="Groucho/TLE N-terminal Q-rich" evidence="3">
    <location>
        <begin position="28"/>
        <end position="133"/>
    </location>
</feature>
<proteinExistence type="predicted"/>
<feature type="compositionally biased region" description="Low complexity" evidence="2">
    <location>
        <begin position="258"/>
        <end position="270"/>
    </location>
</feature>
<keyword evidence="5" id="KW-1185">Reference proteome</keyword>
<gene>
    <name evidence="4" type="ORF">BOKJ2_LOCUS7324</name>
</gene>
<dbReference type="AlphaFoldDB" id="A0A811KQR1"/>
<dbReference type="InterPro" id="IPR005617">
    <property type="entry name" value="Groucho/TLE_N"/>
</dbReference>
<dbReference type="EMBL" id="CAJFCW020000004">
    <property type="protein sequence ID" value="CAG9109298.1"/>
    <property type="molecule type" value="Genomic_DNA"/>
</dbReference>
<feature type="region of interest" description="Disordered" evidence="2">
    <location>
        <begin position="251"/>
        <end position="312"/>
    </location>
</feature>
<organism evidence="4 5">
    <name type="scientific">Bursaphelenchus okinawaensis</name>
    <dbReference type="NCBI Taxonomy" id="465554"/>
    <lineage>
        <taxon>Eukaryota</taxon>
        <taxon>Metazoa</taxon>
        <taxon>Ecdysozoa</taxon>
        <taxon>Nematoda</taxon>
        <taxon>Chromadorea</taxon>
        <taxon>Rhabditida</taxon>
        <taxon>Tylenchina</taxon>
        <taxon>Tylenchomorpha</taxon>
        <taxon>Aphelenchoidea</taxon>
        <taxon>Aphelenchoididae</taxon>
        <taxon>Bursaphelenchus</taxon>
    </lineage>
</organism>
<protein>
    <recommendedName>
        <fullName evidence="3">Groucho/TLE N-terminal Q-rich domain-containing protein</fullName>
    </recommendedName>
</protein>
<keyword evidence="1" id="KW-0175">Coiled coil</keyword>
<feature type="coiled-coil region" evidence="1">
    <location>
        <begin position="31"/>
        <end position="72"/>
    </location>
</feature>
<evidence type="ECO:0000313" key="4">
    <source>
        <dbReference type="EMBL" id="CAD5218114.1"/>
    </source>
</evidence>
<dbReference type="Pfam" id="PF03920">
    <property type="entry name" value="TLE_N"/>
    <property type="match status" value="1"/>
</dbReference>
<dbReference type="EMBL" id="CAJFDH010000004">
    <property type="protein sequence ID" value="CAD5218114.1"/>
    <property type="molecule type" value="Genomic_DNA"/>
</dbReference>
<accession>A0A811KQR1</accession>
<evidence type="ECO:0000313" key="5">
    <source>
        <dbReference type="Proteomes" id="UP000614601"/>
    </source>
</evidence>
<evidence type="ECO:0000259" key="3">
    <source>
        <dbReference type="Pfam" id="PF03920"/>
    </source>
</evidence>
<evidence type="ECO:0000256" key="2">
    <source>
        <dbReference type="SAM" id="MobiDB-lite"/>
    </source>
</evidence>
<name>A0A811KQR1_9BILA</name>
<dbReference type="OrthoDB" id="10534823at2759"/>
<sequence>MVRGPTYDPEVVRRRIHQHTTINMGSFFEYLEHLKKEFQQLQTQNNKLKSDNEKKAQELNMFQKQAQEAALQSGNLQVEVARQSEINRRLQQVIQQYALHLTQEQQLNLGRHMESAMKVSTQDIIQLQQQQQLMQAMSSMSNVPPQLMAMMSMDMKPNDLMAQFAAMQQFSPANLMQAQAAMAQMAQMNMLGNPAAAQLMAAAGSIPPSSMAALQQQSGQQKLPMISTPISTHAQLPTTPMSSATIAAHNGAASPFQRAASSRSGSTSGTPLPKRPKMEEPQSRPTSNSAKSDKSDEGGLVIDVQNEDQQQQQNGFMNQNAMIPPTNGINGTVAAV</sequence>
<dbReference type="Proteomes" id="UP000783686">
    <property type="component" value="Unassembled WGS sequence"/>
</dbReference>
<comment type="caution">
    <text evidence="4">The sequence shown here is derived from an EMBL/GenBank/DDBJ whole genome shotgun (WGS) entry which is preliminary data.</text>
</comment>